<keyword evidence="1" id="KW-1133">Transmembrane helix</keyword>
<keyword evidence="1" id="KW-0472">Membrane</keyword>
<proteinExistence type="predicted"/>
<evidence type="ECO:0000313" key="2">
    <source>
        <dbReference type="EMBL" id="EIG55598.1"/>
    </source>
</evidence>
<feature type="transmembrane region" description="Helical" evidence="1">
    <location>
        <begin position="6"/>
        <end position="32"/>
    </location>
</feature>
<accession>I2Q742</accession>
<dbReference type="EMBL" id="JH600068">
    <property type="protein sequence ID" value="EIG55598.1"/>
    <property type="molecule type" value="Genomic_DNA"/>
</dbReference>
<evidence type="ECO:0000256" key="1">
    <source>
        <dbReference type="SAM" id="Phobius"/>
    </source>
</evidence>
<name>I2Q742_9BACT</name>
<dbReference type="eggNOG" id="ENOG503031W">
    <property type="taxonomic scope" value="Bacteria"/>
</dbReference>
<evidence type="ECO:0008006" key="3">
    <source>
        <dbReference type="Google" id="ProtNLM"/>
    </source>
</evidence>
<sequence>MMGLLTALVMAGATVVGLVILGTIFLLGVRLLRPGAAKPRGADAEEAQLLQEIHRSLSRLEERVETLETLVLEPRAGKGDGQ</sequence>
<dbReference type="AlphaFoldDB" id="I2Q742"/>
<dbReference type="STRING" id="596152.DesU5LDRAFT_3997"/>
<protein>
    <recommendedName>
        <fullName evidence="3">Phage shock protein B</fullName>
    </recommendedName>
</protein>
<dbReference type="HOGENOM" id="CLU_2552796_0_0_7"/>
<keyword evidence="1" id="KW-0812">Transmembrane</keyword>
<gene>
    <name evidence="2" type="ORF">DesU5LDRAFT_3997</name>
</gene>
<reference evidence="2" key="1">
    <citation type="submission" date="2011-11" db="EMBL/GenBank/DDBJ databases">
        <title>Improved High-Quality Draft sequence of Desulfovibrio sp. U5L.</title>
        <authorList>
            <consortium name="US DOE Joint Genome Institute"/>
            <person name="Lucas S."/>
            <person name="Han J."/>
            <person name="Lapidus A."/>
            <person name="Cheng J.-F."/>
            <person name="Goodwin L."/>
            <person name="Pitluck S."/>
            <person name="Peters L."/>
            <person name="Ovchinnikova G."/>
            <person name="Held B."/>
            <person name="Detter J.C."/>
            <person name="Han C."/>
            <person name="Tapia R."/>
            <person name="Land M."/>
            <person name="Hauser L."/>
            <person name="Kyrpides N."/>
            <person name="Ivanova N."/>
            <person name="Pagani I."/>
            <person name="Gabster J."/>
            <person name="Walker C."/>
            <person name="Stolyar S."/>
            <person name="Stahl D."/>
            <person name="Arkin A."/>
            <person name="Dehal P."/>
            <person name="Hazen T."/>
            <person name="Woyke T."/>
        </authorList>
    </citation>
    <scope>NUCLEOTIDE SEQUENCE [LARGE SCALE GENOMIC DNA]</scope>
    <source>
        <strain evidence="2">U5L</strain>
    </source>
</reference>
<dbReference type="OrthoDB" id="5460118at2"/>
<organism evidence="2">
    <name type="scientific">Desulfovibrio sp. U5L</name>
    <dbReference type="NCBI Taxonomy" id="596152"/>
    <lineage>
        <taxon>Bacteria</taxon>
        <taxon>Pseudomonadati</taxon>
        <taxon>Thermodesulfobacteriota</taxon>
        <taxon>Desulfovibrionia</taxon>
        <taxon>Desulfovibrionales</taxon>
        <taxon>Desulfovibrionaceae</taxon>
        <taxon>Desulfovibrio</taxon>
    </lineage>
</organism>